<dbReference type="SUPFAM" id="SSF50978">
    <property type="entry name" value="WD40 repeat-like"/>
    <property type="match status" value="1"/>
</dbReference>
<evidence type="ECO:0000256" key="3">
    <source>
        <dbReference type="PROSITE-ProRule" id="PRU00221"/>
    </source>
</evidence>
<sequence length="184" mass="20742">MKWEIIVELKGHHNEVTSARFFDDGKRIISGSSDGTIRIWDATSGEPIGVPCTLHDVGVFRVSLSPNGELVASSSIDGTIWLWNLKDFLAQKSPYPYGSIKHGTSLVNSLAFTVDGQKLLSTSEDHTVRLWDEPKLLFWLPPHYRPTFVWGRCKRLIGAEATELDFSRFKYGDQWTECRTDAVA</sequence>
<gene>
    <name evidence="4" type="ORF">SISSUDRAFT_990683</name>
</gene>
<dbReference type="PROSITE" id="PS00678">
    <property type="entry name" value="WD_REPEATS_1"/>
    <property type="match status" value="2"/>
</dbReference>
<dbReference type="STRING" id="1314776.A0A166AIX7"/>
<evidence type="ECO:0000313" key="5">
    <source>
        <dbReference type="Proteomes" id="UP000076798"/>
    </source>
</evidence>
<dbReference type="InterPro" id="IPR020472">
    <property type="entry name" value="WD40_PAC1"/>
</dbReference>
<dbReference type="OrthoDB" id="6262491at2759"/>
<dbReference type="InterPro" id="IPR036322">
    <property type="entry name" value="WD40_repeat_dom_sf"/>
</dbReference>
<dbReference type="PROSITE" id="PS50294">
    <property type="entry name" value="WD_REPEATS_REGION"/>
    <property type="match status" value="3"/>
</dbReference>
<name>A0A166AIX7_9AGAM</name>
<feature type="repeat" description="WD" evidence="3">
    <location>
        <begin position="9"/>
        <end position="50"/>
    </location>
</feature>
<accession>A0A166AIX7</accession>
<dbReference type="Proteomes" id="UP000076798">
    <property type="component" value="Unassembled WGS sequence"/>
</dbReference>
<feature type="repeat" description="WD" evidence="3">
    <location>
        <begin position="52"/>
        <end position="86"/>
    </location>
</feature>
<dbReference type="AlphaFoldDB" id="A0A166AIX7"/>
<keyword evidence="2" id="KW-0677">Repeat</keyword>
<dbReference type="SMART" id="SM00320">
    <property type="entry name" value="WD40"/>
    <property type="match status" value="3"/>
</dbReference>
<protein>
    <submittedName>
        <fullName evidence="4">WD40 repeat-like protein</fullName>
    </submittedName>
</protein>
<dbReference type="Pfam" id="PF00400">
    <property type="entry name" value="WD40"/>
    <property type="match status" value="3"/>
</dbReference>
<dbReference type="PANTHER" id="PTHR19848">
    <property type="entry name" value="WD40 REPEAT PROTEIN"/>
    <property type="match status" value="1"/>
</dbReference>
<dbReference type="InterPro" id="IPR019775">
    <property type="entry name" value="WD40_repeat_CS"/>
</dbReference>
<organism evidence="4 5">
    <name type="scientific">Sistotremastrum suecicum HHB10207 ss-3</name>
    <dbReference type="NCBI Taxonomy" id="1314776"/>
    <lineage>
        <taxon>Eukaryota</taxon>
        <taxon>Fungi</taxon>
        <taxon>Dikarya</taxon>
        <taxon>Basidiomycota</taxon>
        <taxon>Agaricomycotina</taxon>
        <taxon>Agaricomycetes</taxon>
        <taxon>Sistotremastrales</taxon>
        <taxon>Sistotremastraceae</taxon>
        <taxon>Sistotremastrum</taxon>
    </lineage>
</organism>
<dbReference type="Gene3D" id="2.130.10.10">
    <property type="entry name" value="YVTN repeat-like/Quinoprotein amine dehydrogenase"/>
    <property type="match status" value="1"/>
</dbReference>
<proteinExistence type="predicted"/>
<dbReference type="InterPro" id="IPR015943">
    <property type="entry name" value="WD40/YVTN_repeat-like_dom_sf"/>
</dbReference>
<keyword evidence="1 3" id="KW-0853">WD repeat</keyword>
<keyword evidence="5" id="KW-1185">Reference proteome</keyword>
<dbReference type="InterPro" id="IPR001680">
    <property type="entry name" value="WD40_rpt"/>
</dbReference>
<evidence type="ECO:0000256" key="2">
    <source>
        <dbReference type="ARBA" id="ARBA00022737"/>
    </source>
</evidence>
<dbReference type="PRINTS" id="PR00320">
    <property type="entry name" value="GPROTEINBRPT"/>
</dbReference>
<evidence type="ECO:0000313" key="4">
    <source>
        <dbReference type="EMBL" id="KZT35368.1"/>
    </source>
</evidence>
<dbReference type="EMBL" id="KV428142">
    <property type="protein sequence ID" value="KZT35368.1"/>
    <property type="molecule type" value="Genomic_DNA"/>
</dbReference>
<reference evidence="4 5" key="1">
    <citation type="journal article" date="2016" name="Mol. Biol. Evol.">
        <title>Comparative Genomics of Early-Diverging Mushroom-Forming Fungi Provides Insights into the Origins of Lignocellulose Decay Capabilities.</title>
        <authorList>
            <person name="Nagy L.G."/>
            <person name="Riley R."/>
            <person name="Tritt A."/>
            <person name="Adam C."/>
            <person name="Daum C."/>
            <person name="Floudas D."/>
            <person name="Sun H."/>
            <person name="Yadav J.S."/>
            <person name="Pangilinan J."/>
            <person name="Larsson K.H."/>
            <person name="Matsuura K."/>
            <person name="Barry K."/>
            <person name="Labutti K."/>
            <person name="Kuo R."/>
            <person name="Ohm R.A."/>
            <person name="Bhattacharya S.S."/>
            <person name="Shirouzu T."/>
            <person name="Yoshinaga Y."/>
            <person name="Martin F.M."/>
            <person name="Grigoriev I.V."/>
            <person name="Hibbett D.S."/>
        </authorList>
    </citation>
    <scope>NUCLEOTIDE SEQUENCE [LARGE SCALE GENOMIC DNA]</scope>
    <source>
        <strain evidence="4 5">HHB10207 ss-3</strain>
    </source>
</reference>
<dbReference type="PROSITE" id="PS50082">
    <property type="entry name" value="WD_REPEATS_2"/>
    <property type="match status" value="3"/>
</dbReference>
<evidence type="ECO:0000256" key="1">
    <source>
        <dbReference type="ARBA" id="ARBA00022574"/>
    </source>
</evidence>
<feature type="repeat" description="WD" evidence="3">
    <location>
        <begin position="100"/>
        <end position="132"/>
    </location>
</feature>
<dbReference type="PANTHER" id="PTHR19848:SF8">
    <property type="entry name" value="F-BOX AND WD REPEAT DOMAIN CONTAINING 7"/>
    <property type="match status" value="1"/>
</dbReference>